<name>F9EP31_9FUSO</name>
<dbReference type="AlphaFoldDB" id="F9EP31"/>
<dbReference type="HOGENOM" id="CLU_3270478_0_0_0"/>
<dbReference type="PATRIC" id="fig|997347.4.peg.1564"/>
<dbReference type="Proteomes" id="UP000005392">
    <property type="component" value="Unassembled WGS sequence"/>
</dbReference>
<organism evidence="1 2">
    <name type="scientific">Fusobacterium animalis ATCC 51191</name>
    <dbReference type="NCBI Taxonomy" id="997347"/>
    <lineage>
        <taxon>Bacteria</taxon>
        <taxon>Fusobacteriati</taxon>
        <taxon>Fusobacteriota</taxon>
        <taxon>Fusobacteriia</taxon>
        <taxon>Fusobacteriales</taxon>
        <taxon>Fusobacteriaceae</taxon>
        <taxon>Fusobacterium</taxon>
    </lineage>
</organism>
<comment type="caution">
    <text evidence="1">The sequence shown here is derived from an EMBL/GenBank/DDBJ whole genome shotgun (WGS) entry which is preliminary data.</text>
</comment>
<proteinExistence type="predicted"/>
<keyword evidence="2" id="KW-1185">Reference proteome</keyword>
<protein>
    <submittedName>
        <fullName evidence="1">Uncharacterized protein</fullName>
    </submittedName>
</protein>
<evidence type="ECO:0000313" key="2">
    <source>
        <dbReference type="Proteomes" id="UP000005392"/>
    </source>
</evidence>
<gene>
    <name evidence="1" type="ORF">HMPREF9094_1686</name>
</gene>
<evidence type="ECO:0000313" key="1">
    <source>
        <dbReference type="EMBL" id="EGQ79281.1"/>
    </source>
</evidence>
<sequence>MSNNEKIVELIGIFEKAKNKFLKEEKEIIKIDVMKELYQRG</sequence>
<dbReference type="EMBL" id="AFQD01000285">
    <property type="protein sequence ID" value="EGQ79281.1"/>
    <property type="molecule type" value="Genomic_DNA"/>
</dbReference>
<reference evidence="1 2" key="1">
    <citation type="submission" date="2011-05" db="EMBL/GenBank/DDBJ databases">
        <authorList>
            <person name="Muzny D."/>
            <person name="Qin X."/>
            <person name="Deng J."/>
            <person name="Jiang H."/>
            <person name="Liu Y."/>
            <person name="Qu J."/>
            <person name="Song X.-Z."/>
            <person name="Zhang L."/>
            <person name="Thornton R."/>
            <person name="Coyle M."/>
            <person name="Francisco L."/>
            <person name="Jackson L."/>
            <person name="Javaid M."/>
            <person name="Korchina V."/>
            <person name="Kovar C."/>
            <person name="Mata R."/>
            <person name="Mathew T."/>
            <person name="Ngo R."/>
            <person name="Nguyen L."/>
            <person name="Nguyen N."/>
            <person name="Okwuonu G."/>
            <person name="Ongeri F."/>
            <person name="Pham C."/>
            <person name="Simmons D."/>
            <person name="Wilczek-Boney K."/>
            <person name="Hale W."/>
            <person name="Jakkamsetti A."/>
            <person name="Pham P."/>
            <person name="Ruth R."/>
            <person name="San Lucas F."/>
            <person name="Warren J."/>
            <person name="Zhang J."/>
            <person name="Zhao Z."/>
            <person name="Zhou C."/>
            <person name="Zhu D."/>
            <person name="Lee S."/>
            <person name="Bess C."/>
            <person name="Blankenburg K."/>
            <person name="Forbes L."/>
            <person name="Fu Q."/>
            <person name="Gubbala S."/>
            <person name="Hirani K."/>
            <person name="Jayaseelan J.C."/>
            <person name="Lara F."/>
            <person name="Munidasa M."/>
            <person name="Palculict T."/>
            <person name="Patil S."/>
            <person name="Pu L.-L."/>
            <person name="Saada N."/>
            <person name="Tang L."/>
            <person name="Weissenberger G."/>
            <person name="Zhu Y."/>
            <person name="Hemphill L."/>
            <person name="Shang Y."/>
            <person name="Youmans B."/>
            <person name="Ayvaz T."/>
            <person name="Ross M."/>
            <person name="Santibanez J."/>
            <person name="Aqrawi P."/>
            <person name="Gross S."/>
            <person name="Joshi V."/>
            <person name="Fowler G."/>
            <person name="Nazareth L."/>
            <person name="Reid J."/>
            <person name="Worley K."/>
            <person name="Petrosino J."/>
            <person name="Highlander S."/>
            <person name="Gibbs R."/>
        </authorList>
    </citation>
    <scope>NUCLEOTIDE SEQUENCE [LARGE SCALE GENOMIC DNA]</scope>
    <source>
        <strain evidence="1 2">ATCC 51191</strain>
    </source>
</reference>
<accession>F9EP31</accession>